<name>A0A2H3TE18_FUSOX</name>
<accession>A0A2H3TE18</accession>
<feature type="signal peptide" evidence="1">
    <location>
        <begin position="1"/>
        <end position="19"/>
    </location>
</feature>
<evidence type="ECO:0000313" key="2">
    <source>
        <dbReference type="EMBL" id="SCO86912.1"/>
    </source>
</evidence>
<dbReference type="AlphaFoldDB" id="A0A2H3TE18"/>
<protein>
    <submittedName>
        <fullName evidence="2">Uncharacterized protein</fullName>
    </submittedName>
</protein>
<keyword evidence="1" id="KW-0732">Signal</keyword>
<reference evidence="3" key="1">
    <citation type="submission" date="2016-09" db="EMBL/GenBank/DDBJ databases">
        <authorList>
            <person name="Guldener U."/>
        </authorList>
    </citation>
    <scope>NUCLEOTIDE SEQUENCE [LARGE SCALE GENOMIC DNA]</scope>
    <source>
        <strain evidence="3">V64-1</strain>
    </source>
</reference>
<gene>
    <name evidence="2" type="ORF">FRV6_11039</name>
</gene>
<proteinExistence type="predicted"/>
<evidence type="ECO:0000256" key="1">
    <source>
        <dbReference type="SAM" id="SignalP"/>
    </source>
</evidence>
<feature type="chain" id="PRO_5013675703" evidence="1">
    <location>
        <begin position="20"/>
        <end position="54"/>
    </location>
</feature>
<dbReference type="EMBL" id="FMJY01000006">
    <property type="protein sequence ID" value="SCO86912.1"/>
    <property type="molecule type" value="Genomic_DNA"/>
</dbReference>
<sequence>MSSLNIELLCLGIESVVLCVVVVVNRPSSSLSGGETVSCFHLQLCEDLQFLEIP</sequence>
<evidence type="ECO:0000313" key="3">
    <source>
        <dbReference type="Proteomes" id="UP000219369"/>
    </source>
</evidence>
<organism evidence="2 3">
    <name type="scientific">Fusarium oxysporum</name>
    <name type="common">Fusarium vascular wilt</name>
    <dbReference type="NCBI Taxonomy" id="5507"/>
    <lineage>
        <taxon>Eukaryota</taxon>
        <taxon>Fungi</taxon>
        <taxon>Dikarya</taxon>
        <taxon>Ascomycota</taxon>
        <taxon>Pezizomycotina</taxon>
        <taxon>Sordariomycetes</taxon>
        <taxon>Hypocreomycetidae</taxon>
        <taxon>Hypocreales</taxon>
        <taxon>Nectriaceae</taxon>
        <taxon>Fusarium</taxon>
        <taxon>Fusarium oxysporum species complex</taxon>
    </lineage>
</organism>
<dbReference type="Proteomes" id="UP000219369">
    <property type="component" value="Unassembled WGS sequence"/>
</dbReference>